<reference evidence="3 4" key="1">
    <citation type="journal article" date="2018" name="Int. J. Syst. Bacteriol.">
        <title>Oceaniradius stylonemae gen. nov., sp. nov., isolated from a red alga, Stylonema cornu-cervi.</title>
        <authorList>
            <person name="Jeong S."/>
        </authorList>
    </citation>
    <scope>NUCLEOTIDE SEQUENCE [LARGE SCALE GENOMIC DNA]</scope>
    <source>
        <strain evidence="3 4">StC1</strain>
    </source>
</reference>
<dbReference type="OrthoDB" id="595470at2"/>
<dbReference type="EMBL" id="QFWV02000001">
    <property type="protein sequence ID" value="RKF08435.1"/>
    <property type="molecule type" value="Genomic_DNA"/>
</dbReference>
<accession>A0A3A8AEZ3</accession>
<dbReference type="Pfam" id="PF05016">
    <property type="entry name" value="ParE_toxin"/>
    <property type="match status" value="1"/>
</dbReference>
<dbReference type="AlphaFoldDB" id="A0A3A8AEZ3"/>
<dbReference type="InterPro" id="IPR007712">
    <property type="entry name" value="RelE/ParE_toxin"/>
</dbReference>
<organism evidence="3 4">
    <name type="scientific">Oceaniradius stylonematis</name>
    <dbReference type="NCBI Taxonomy" id="2184161"/>
    <lineage>
        <taxon>Bacteria</taxon>
        <taxon>Pseudomonadati</taxon>
        <taxon>Pseudomonadota</taxon>
        <taxon>Alphaproteobacteria</taxon>
        <taxon>Hyphomicrobiales</taxon>
        <taxon>Ahrensiaceae</taxon>
        <taxon>Oceaniradius</taxon>
    </lineage>
</organism>
<dbReference type="RefSeq" id="WP_109768695.1">
    <property type="nucleotide sequence ID" value="NZ_QFWV02000001.1"/>
</dbReference>
<dbReference type="InterPro" id="IPR035093">
    <property type="entry name" value="RelE/ParE_toxin_dom_sf"/>
</dbReference>
<gene>
    <name evidence="3" type="ORF">DEM25_000030</name>
</gene>
<protein>
    <submittedName>
        <fullName evidence="3">Type II toxin-antitoxin system RelE/ParE family toxin</fullName>
    </submittedName>
</protein>
<keyword evidence="4" id="KW-1185">Reference proteome</keyword>
<dbReference type="InterPro" id="IPR051803">
    <property type="entry name" value="TA_system_RelE-like_toxin"/>
</dbReference>
<dbReference type="PANTHER" id="PTHR33755:SF6">
    <property type="entry name" value="PLASMID STABILIZATION SYSTEM PROTEIN"/>
    <property type="match status" value="1"/>
</dbReference>
<sequence length="98" mass="11114">MNVRFHSRALSDLQSIHDWIAEDSPRAADNVILRIDQSISLLESFPRIGRTGLVEETREIAVPNTPYVVVYSEPDAFEIWVLRVIHGRQKYPPDGGNA</sequence>
<proteinExistence type="inferred from homology"/>
<keyword evidence="2" id="KW-1277">Toxin-antitoxin system</keyword>
<dbReference type="PANTHER" id="PTHR33755">
    <property type="entry name" value="TOXIN PARE1-RELATED"/>
    <property type="match status" value="1"/>
</dbReference>
<comment type="caution">
    <text evidence="3">The sequence shown here is derived from an EMBL/GenBank/DDBJ whole genome shotgun (WGS) entry which is preliminary data.</text>
</comment>
<comment type="similarity">
    <text evidence="1">Belongs to the RelE toxin family.</text>
</comment>
<evidence type="ECO:0000256" key="1">
    <source>
        <dbReference type="ARBA" id="ARBA00006226"/>
    </source>
</evidence>
<name>A0A3A8AEZ3_9HYPH</name>
<dbReference type="Gene3D" id="3.30.2310.20">
    <property type="entry name" value="RelE-like"/>
    <property type="match status" value="1"/>
</dbReference>
<evidence type="ECO:0000313" key="4">
    <source>
        <dbReference type="Proteomes" id="UP000246132"/>
    </source>
</evidence>
<dbReference type="Proteomes" id="UP000246132">
    <property type="component" value="Unassembled WGS sequence"/>
</dbReference>
<evidence type="ECO:0000313" key="3">
    <source>
        <dbReference type="EMBL" id="RKF08435.1"/>
    </source>
</evidence>
<evidence type="ECO:0000256" key="2">
    <source>
        <dbReference type="ARBA" id="ARBA00022649"/>
    </source>
</evidence>